<dbReference type="InterPro" id="IPR052514">
    <property type="entry name" value="SAM-dependent_MTase"/>
</dbReference>
<keyword evidence="2" id="KW-1185">Reference proteome</keyword>
<evidence type="ECO:0000259" key="1">
    <source>
        <dbReference type="Pfam" id="PF05050"/>
    </source>
</evidence>
<dbReference type="WBParaSite" id="PSAMB.scaffold8086size6649.g30925.t1">
    <property type="protein sequence ID" value="PSAMB.scaffold8086size6649.g30925.t1"/>
    <property type="gene ID" value="PSAMB.scaffold8086size6649.g30925"/>
</dbReference>
<feature type="domain" description="Methyltransferase FkbM" evidence="1">
    <location>
        <begin position="119"/>
        <end position="289"/>
    </location>
</feature>
<dbReference type="PANTHER" id="PTHR34203:SF15">
    <property type="entry name" value="SLL1173 PROTEIN"/>
    <property type="match status" value="1"/>
</dbReference>
<organism evidence="2 3">
    <name type="scientific">Plectus sambesii</name>
    <dbReference type="NCBI Taxonomy" id="2011161"/>
    <lineage>
        <taxon>Eukaryota</taxon>
        <taxon>Metazoa</taxon>
        <taxon>Ecdysozoa</taxon>
        <taxon>Nematoda</taxon>
        <taxon>Chromadorea</taxon>
        <taxon>Plectida</taxon>
        <taxon>Plectina</taxon>
        <taxon>Plectoidea</taxon>
        <taxon>Plectidae</taxon>
        <taxon>Plectus</taxon>
    </lineage>
</organism>
<reference evidence="3" key="1">
    <citation type="submission" date="2022-11" db="UniProtKB">
        <authorList>
            <consortium name="WormBaseParasite"/>
        </authorList>
    </citation>
    <scope>IDENTIFICATION</scope>
</reference>
<dbReference type="InterPro" id="IPR006342">
    <property type="entry name" value="FkbM_mtfrase"/>
</dbReference>
<dbReference type="Pfam" id="PF05050">
    <property type="entry name" value="Methyltransf_21"/>
    <property type="match status" value="1"/>
</dbReference>
<dbReference type="Gene3D" id="3.40.50.150">
    <property type="entry name" value="Vaccinia Virus protein VP39"/>
    <property type="match status" value="1"/>
</dbReference>
<proteinExistence type="predicted"/>
<evidence type="ECO:0000313" key="2">
    <source>
        <dbReference type="Proteomes" id="UP000887566"/>
    </source>
</evidence>
<dbReference type="SUPFAM" id="SSF53335">
    <property type="entry name" value="S-adenosyl-L-methionine-dependent methyltransferases"/>
    <property type="match status" value="1"/>
</dbReference>
<protein>
    <submittedName>
        <fullName evidence="3">Methyltransferase FkbM domain-containing protein</fullName>
    </submittedName>
</protein>
<accession>A0A914XE34</accession>
<dbReference type="AlphaFoldDB" id="A0A914XE34"/>
<name>A0A914XE34_9BILA</name>
<dbReference type="Proteomes" id="UP000887566">
    <property type="component" value="Unplaced"/>
</dbReference>
<sequence length="329" mass="36673">MNVGNPTFVENSPAKQEAKHIFSENLSFKDDEMIKTTARVLPLPVPVHTDIIQSEADFQVVTTNTNPSHKLVVLKKATDLLSAMYLKPPCPTCTFEPNLQRVMKKCLEHSQSRDSIYFDIGANIGIHSLYMAALGYKVVALEADSDTFGLFSRSIAENNFFNRILALNVAVTSERADVQMMRNPNNIGNNQIVSATNSTIGDPTSDLHHIARGVKLDDLLPFLPPEREIVLKIDIEGHECYVINKEQATALFSSRKIPCIAMEFTPKAMNVDQKCIQDMISLLTSFGYVPYFAVGKLAAKKVEVANMYNSVSEDILWIPENQTIAQYIT</sequence>
<dbReference type="PANTHER" id="PTHR34203">
    <property type="entry name" value="METHYLTRANSFERASE, FKBM FAMILY PROTEIN"/>
    <property type="match status" value="1"/>
</dbReference>
<dbReference type="InterPro" id="IPR029063">
    <property type="entry name" value="SAM-dependent_MTases_sf"/>
</dbReference>
<evidence type="ECO:0000313" key="3">
    <source>
        <dbReference type="WBParaSite" id="PSAMB.scaffold8086size6649.g30925.t1"/>
    </source>
</evidence>
<dbReference type="NCBIfam" id="TIGR01444">
    <property type="entry name" value="fkbM_fam"/>
    <property type="match status" value="1"/>
</dbReference>